<evidence type="ECO:0000259" key="6">
    <source>
        <dbReference type="PROSITE" id="PS51192"/>
    </source>
</evidence>
<dbReference type="InParanoid" id="K1R0E2"/>
<dbReference type="InterPro" id="IPR027417">
    <property type="entry name" value="P-loop_NTPase"/>
</dbReference>
<keyword evidence="7" id="KW-0347">Helicase</keyword>
<keyword evidence="2" id="KW-0238">DNA-binding</keyword>
<evidence type="ECO:0000256" key="3">
    <source>
        <dbReference type="ARBA" id="ARBA00023235"/>
    </source>
</evidence>
<dbReference type="GO" id="GO:0003677">
    <property type="term" value="F:DNA binding"/>
    <property type="evidence" value="ECO:0007669"/>
    <property type="project" value="UniProtKB-KW"/>
</dbReference>
<name>K1R0E2_MAGGI</name>
<comment type="catalytic activity">
    <reaction evidence="4">
        <text>Couples ATP hydrolysis with the unwinding of duplex DNA by translocating in the 3'-5' direction.</text>
        <dbReference type="EC" id="5.6.2.4"/>
    </reaction>
</comment>
<proteinExistence type="inferred from homology"/>
<comment type="similarity">
    <text evidence="1">Belongs to the helicase family. RecQ subfamily.</text>
</comment>
<evidence type="ECO:0000256" key="1">
    <source>
        <dbReference type="ARBA" id="ARBA00005446"/>
    </source>
</evidence>
<dbReference type="GO" id="GO:0005737">
    <property type="term" value="C:cytoplasm"/>
    <property type="evidence" value="ECO:0007669"/>
    <property type="project" value="TreeGrafter"/>
</dbReference>
<evidence type="ECO:0000256" key="4">
    <source>
        <dbReference type="ARBA" id="ARBA00034617"/>
    </source>
</evidence>
<dbReference type="EC" id="5.6.2.4" evidence="5"/>
<feature type="domain" description="Helicase ATP-binding" evidence="6">
    <location>
        <begin position="17"/>
        <end position="137"/>
    </location>
</feature>
<evidence type="ECO:0000313" key="7">
    <source>
        <dbReference type="EMBL" id="EKC42817.1"/>
    </source>
</evidence>
<protein>
    <recommendedName>
        <fullName evidence="5">DNA 3'-5' helicase</fullName>
        <ecNumber evidence="5">5.6.2.4</ecNumber>
    </recommendedName>
</protein>
<reference evidence="7" key="1">
    <citation type="journal article" date="2012" name="Nature">
        <title>The oyster genome reveals stress adaptation and complexity of shell formation.</title>
        <authorList>
            <person name="Zhang G."/>
            <person name="Fang X."/>
            <person name="Guo X."/>
            <person name="Li L."/>
            <person name="Luo R."/>
            <person name="Xu F."/>
            <person name="Yang P."/>
            <person name="Zhang L."/>
            <person name="Wang X."/>
            <person name="Qi H."/>
            <person name="Xiong Z."/>
            <person name="Que H."/>
            <person name="Xie Y."/>
            <person name="Holland P.W."/>
            <person name="Paps J."/>
            <person name="Zhu Y."/>
            <person name="Wu F."/>
            <person name="Chen Y."/>
            <person name="Wang J."/>
            <person name="Peng C."/>
            <person name="Meng J."/>
            <person name="Yang L."/>
            <person name="Liu J."/>
            <person name="Wen B."/>
            <person name="Zhang N."/>
            <person name="Huang Z."/>
            <person name="Zhu Q."/>
            <person name="Feng Y."/>
            <person name="Mount A."/>
            <person name="Hedgecock D."/>
            <person name="Xu Z."/>
            <person name="Liu Y."/>
            <person name="Domazet-Loso T."/>
            <person name="Du Y."/>
            <person name="Sun X."/>
            <person name="Zhang S."/>
            <person name="Liu B."/>
            <person name="Cheng P."/>
            <person name="Jiang X."/>
            <person name="Li J."/>
            <person name="Fan D."/>
            <person name="Wang W."/>
            <person name="Fu W."/>
            <person name="Wang T."/>
            <person name="Wang B."/>
            <person name="Zhang J."/>
            <person name="Peng Z."/>
            <person name="Li Y."/>
            <person name="Li N."/>
            <person name="Wang J."/>
            <person name="Chen M."/>
            <person name="He Y."/>
            <person name="Tan F."/>
            <person name="Song X."/>
            <person name="Zheng Q."/>
            <person name="Huang R."/>
            <person name="Yang H."/>
            <person name="Du X."/>
            <person name="Chen L."/>
            <person name="Yang M."/>
            <person name="Gaffney P.M."/>
            <person name="Wang S."/>
            <person name="Luo L."/>
            <person name="She Z."/>
            <person name="Ming Y."/>
            <person name="Huang W."/>
            <person name="Zhang S."/>
            <person name="Huang B."/>
            <person name="Zhang Y."/>
            <person name="Qu T."/>
            <person name="Ni P."/>
            <person name="Miao G."/>
            <person name="Wang J."/>
            <person name="Wang Q."/>
            <person name="Steinberg C.E."/>
            <person name="Wang H."/>
            <person name="Li N."/>
            <person name="Qian L."/>
            <person name="Zhang G."/>
            <person name="Li Y."/>
            <person name="Yang H."/>
            <person name="Liu X."/>
            <person name="Wang J."/>
            <person name="Yin Y."/>
            <person name="Wang J."/>
        </authorList>
    </citation>
    <scope>NUCLEOTIDE SEQUENCE [LARGE SCALE GENOMIC DNA]</scope>
    <source>
        <strain evidence="7">05x7-T-G4-1.051#20</strain>
    </source>
</reference>
<accession>K1R0E2</accession>
<dbReference type="GO" id="GO:0000724">
    <property type="term" value="P:double-strand break repair via homologous recombination"/>
    <property type="evidence" value="ECO:0007669"/>
    <property type="project" value="TreeGrafter"/>
</dbReference>
<dbReference type="EMBL" id="JH817335">
    <property type="protein sequence ID" value="EKC42817.1"/>
    <property type="molecule type" value="Genomic_DNA"/>
</dbReference>
<dbReference type="GO" id="GO:0043138">
    <property type="term" value="F:3'-5' DNA helicase activity"/>
    <property type="evidence" value="ECO:0007669"/>
    <property type="project" value="UniProtKB-EC"/>
</dbReference>
<keyword evidence="7" id="KW-0378">Hydrolase</keyword>
<dbReference type="GO" id="GO:0005694">
    <property type="term" value="C:chromosome"/>
    <property type="evidence" value="ECO:0007669"/>
    <property type="project" value="TreeGrafter"/>
</dbReference>
<dbReference type="GO" id="GO:0009378">
    <property type="term" value="F:four-way junction helicase activity"/>
    <property type="evidence" value="ECO:0007669"/>
    <property type="project" value="TreeGrafter"/>
</dbReference>
<dbReference type="PANTHER" id="PTHR13710:SF105">
    <property type="entry name" value="ATP-DEPENDENT DNA HELICASE Q1"/>
    <property type="match status" value="1"/>
</dbReference>
<sequence>MGSIGIIFYTKSEASAIDALNRGRDTFLGTKTGSGKSLVYESSPVVLGENGVTTVIAPLNSIMSEQIERLDKLGYRAVQISNDTDREAVTNGYFQFVFGSPEYLVGDDKWRDVLRSNIFTPKHNLIVVDEAHTVIQW</sequence>
<dbReference type="GO" id="GO:0005524">
    <property type="term" value="F:ATP binding"/>
    <property type="evidence" value="ECO:0007669"/>
    <property type="project" value="InterPro"/>
</dbReference>
<dbReference type="PROSITE" id="PS51192">
    <property type="entry name" value="HELICASE_ATP_BIND_1"/>
    <property type="match status" value="1"/>
</dbReference>
<dbReference type="Pfam" id="PF00270">
    <property type="entry name" value="DEAD"/>
    <property type="match status" value="1"/>
</dbReference>
<evidence type="ECO:0000256" key="2">
    <source>
        <dbReference type="ARBA" id="ARBA00023125"/>
    </source>
</evidence>
<dbReference type="InterPro" id="IPR014001">
    <property type="entry name" value="Helicase_ATP-bd"/>
</dbReference>
<dbReference type="InterPro" id="IPR011545">
    <property type="entry name" value="DEAD/DEAH_box_helicase_dom"/>
</dbReference>
<keyword evidence="7" id="KW-0547">Nucleotide-binding</keyword>
<gene>
    <name evidence="7" type="ORF">CGI_10015944</name>
</gene>
<dbReference type="AlphaFoldDB" id="K1R0E2"/>
<organism evidence="7">
    <name type="scientific">Magallana gigas</name>
    <name type="common">Pacific oyster</name>
    <name type="synonym">Crassostrea gigas</name>
    <dbReference type="NCBI Taxonomy" id="29159"/>
    <lineage>
        <taxon>Eukaryota</taxon>
        <taxon>Metazoa</taxon>
        <taxon>Spiralia</taxon>
        <taxon>Lophotrochozoa</taxon>
        <taxon>Mollusca</taxon>
        <taxon>Bivalvia</taxon>
        <taxon>Autobranchia</taxon>
        <taxon>Pteriomorphia</taxon>
        <taxon>Ostreida</taxon>
        <taxon>Ostreoidea</taxon>
        <taxon>Ostreidae</taxon>
        <taxon>Magallana</taxon>
    </lineage>
</organism>
<keyword evidence="7" id="KW-0067">ATP-binding</keyword>
<dbReference type="Gene3D" id="3.40.50.300">
    <property type="entry name" value="P-loop containing nucleotide triphosphate hydrolases"/>
    <property type="match status" value="1"/>
</dbReference>
<dbReference type="HOGENOM" id="CLU_001103_17_1_1"/>
<dbReference type="PANTHER" id="PTHR13710">
    <property type="entry name" value="DNA HELICASE RECQ FAMILY MEMBER"/>
    <property type="match status" value="1"/>
</dbReference>
<evidence type="ECO:0000256" key="5">
    <source>
        <dbReference type="ARBA" id="ARBA00034808"/>
    </source>
</evidence>
<dbReference type="SUPFAM" id="SSF52540">
    <property type="entry name" value="P-loop containing nucleoside triphosphate hydrolases"/>
    <property type="match status" value="1"/>
</dbReference>
<keyword evidence="3" id="KW-0413">Isomerase</keyword>